<dbReference type="Proteomes" id="UP001516023">
    <property type="component" value="Unassembled WGS sequence"/>
</dbReference>
<dbReference type="EMBL" id="JABMIG020000034">
    <property type="protein sequence ID" value="KAL3800129.1"/>
    <property type="molecule type" value="Genomic_DNA"/>
</dbReference>
<keyword evidence="2" id="KW-1185">Reference proteome</keyword>
<reference evidence="1 2" key="1">
    <citation type="journal article" date="2020" name="G3 (Bethesda)">
        <title>Improved Reference Genome for Cyclotella cryptica CCMP332, a Model for Cell Wall Morphogenesis, Salinity Adaptation, and Lipid Production in Diatoms (Bacillariophyta).</title>
        <authorList>
            <person name="Roberts W.R."/>
            <person name="Downey K.M."/>
            <person name="Ruck E.C."/>
            <person name="Traller J.C."/>
            <person name="Alverson A.J."/>
        </authorList>
    </citation>
    <scope>NUCLEOTIDE SEQUENCE [LARGE SCALE GENOMIC DNA]</scope>
    <source>
        <strain evidence="1 2">CCMP332</strain>
    </source>
</reference>
<name>A0ABD3QJP1_9STRA</name>
<organism evidence="1 2">
    <name type="scientific">Cyclotella cryptica</name>
    <dbReference type="NCBI Taxonomy" id="29204"/>
    <lineage>
        <taxon>Eukaryota</taxon>
        <taxon>Sar</taxon>
        <taxon>Stramenopiles</taxon>
        <taxon>Ochrophyta</taxon>
        <taxon>Bacillariophyta</taxon>
        <taxon>Coscinodiscophyceae</taxon>
        <taxon>Thalassiosirophycidae</taxon>
        <taxon>Stephanodiscales</taxon>
        <taxon>Stephanodiscaceae</taxon>
        <taxon>Cyclotella</taxon>
    </lineage>
</organism>
<protein>
    <submittedName>
        <fullName evidence="1">Uncharacterized protein</fullName>
    </submittedName>
</protein>
<comment type="caution">
    <text evidence="1">The sequence shown here is derived from an EMBL/GenBank/DDBJ whole genome shotgun (WGS) entry which is preliminary data.</text>
</comment>
<sequence>MEVQNVELSQLWSMHLDKYCNVAVEMINWLITEDGLELKKLGKLSMLGLCHMAMGMSLMRQRIWMLIE</sequence>
<proteinExistence type="predicted"/>
<gene>
    <name evidence="1" type="ORF">HJC23_001050</name>
</gene>
<evidence type="ECO:0000313" key="2">
    <source>
        <dbReference type="Proteomes" id="UP001516023"/>
    </source>
</evidence>
<evidence type="ECO:0000313" key="1">
    <source>
        <dbReference type="EMBL" id="KAL3800129.1"/>
    </source>
</evidence>
<dbReference type="AlphaFoldDB" id="A0ABD3QJP1"/>
<accession>A0ABD3QJP1</accession>